<name>A0A9D1GY49_9ACTN</name>
<evidence type="ECO:0000313" key="2">
    <source>
        <dbReference type="Proteomes" id="UP000886842"/>
    </source>
</evidence>
<reference evidence="1" key="2">
    <citation type="journal article" date="2021" name="PeerJ">
        <title>Extensive microbial diversity within the chicken gut microbiome revealed by metagenomics and culture.</title>
        <authorList>
            <person name="Gilroy R."/>
            <person name="Ravi A."/>
            <person name="Getino M."/>
            <person name="Pursley I."/>
            <person name="Horton D.L."/>
            <person name="Alikhan N.F."/>
            <person name="Baker D."/>
            <person name="Gharbi K."/>
            <person name="Hall N."/>
            <person name="Watson M."/>
            <person name="Adriaenssens E.M."/>
            <person name="Foster-Nyarko E."/>
            <person name="Jarju S."/>
            <person name="Secka A."/>
            <person name="Antonio M."/>
            <person name="Oren A."/>
            <person name="Chaudhuri R.R."/>
            <person name="La Ragione R."/>
            <person name="Hildebrand F."/>
            <person name="Pallen M.J."/>
        </authorList>
    </citation>
    <scope>NUCLEOTIDE SEQUENCE</scope>
    <source>
        <strain evidence="1">ChiGjej1B1-24693</strain>
    </source>
</reference>
<comment type="caution">
    <text evidence="1">The sequence shown here is derived from an EMBL/GenBank/DDBJ whole genome shotgun (WGS) entry which is preliminary data.</text>
</comment>
<accession>A0A9D1GY49</accession>
<dbReference type="EMBL" id="DVLP01000255">
    <property type="protein sequence ID" value="HIT75624.1"/>
    <property type="molecule type" value="Genomic_DNA"/>
</dbReference>
<evidence type="ECO:0008006" key="3">
    <source>
        <dbReference type="Google" id="ProtNLM"/>
    </source>
</evidence>
<evidence type="ECO:0000313" key="1">
    <source>
        <dbReference type="EMBL" id="HIT75624.1"/>
    </source>
</evidence>
<organism evidence="1 2">
    <name type="scientific">Candidatus Avipropionibacterium avicola</name>
    <dbReference type="NCBI Taxonomy" id="2840701"/>
    <lineage>
        <taxon>Bacteria</taxon>
        <taxon>Bacillati</taxon>
        <taxon>Actinomycetota</taxon>
        <taxon>Actinomycetes</taxon>
        <taxon>Propionibacteriales</taxon>
        <taxon>Propionibacteriaceae</taxon>
        <taxon>Propionibacteriaceae incertae sedis</taxon>
        <taxon>Candidatus Avipropionibacterium</taxon>
    </lineage>
</organism>
<gene>
    <name evidence="1" type="ORF">IAA98_08570</name>
</gene>
<protein>
    <recommendedName>
        <fullName evidence="3">Neutral/alkaline non-lysosomal ceramidase N-terminal domain-containing protein</fullName>
    </recommendedName>
</protein>
<sequence>MTTTPAPGQCQFATATEVITPPRPIRLACTGDFASTSTGVHDDQHVRVLALQAIGGQVLLWVSYELLFFDRALNRALAEHAHRRYGIDPVHVTVAAVHNHNAGATCGYNPGAATAEYDALLVERGIAAIDTAMAHLRPGTLELRRTDIDLNIQRRVVTDGVASAGPNEGAPRDTELVLLTVTDASTSQDDSATLAACVVVWACHPVFYPELTTLSGEYPARLAHLLATDRYGCTPLFFQGAAGDARPRATIVDGAFARRGFEVIDQFARQVGDEVLALLERPGTPLDLDPTGVEFTVELPLSTLTVSDYQALAASGGPGNPTATNAQLRIDDHASRPEVATLTCTLVKLSGPEPVWLATMSGEPCHDIKELVRAEVPGPVVFIGYTDSTIYVVSDRMIAEGGYEVSSAVSFGHRGPLQPGVDARISAAFRQAVAVLT</sequence>
<dbReference type="AlphaFoldDB" id="A0A9D1GY49"/>
<dbReference type="Proteomes" id="UP000886842">
    <property type="component" value="Unassembled WGS sequence"/>
</dbReference>
<reference evidence="1" key="1">
    <citation type="submission" date="2020-10" db="EMBL/GenBank/DDBJ databases">
        <authorList>
            <person name="Gilroy R."/>
        </authorList>
    </citation>
    <scope>NUCLEOTIDE SEQUENCE</scope>
    <source>
        <strain evidence="1">ChiGjej1B1-24693</strain>
    </source>
</reference>
<proteinExistence type="predicted"/>